<dbReference type="EMBL" id="MH779521">
    <property type="protein sequence ID" value="AXY83657.1"/>
    <property type="molecule type" value="Genomic_DNA"/>
</dbReference>
<accession>A0A678VFQ8</accession>
<organism evidence="1 2">
    <name type="scientific">Lactococcus phage vB_Llc_bIBB94p4</name>
    <dbReference type="NCBI Taxonomy" id="2305483"/>
    <lineage>
        <taxon>Viruses</taxon>
        <taxon>Duplodnaviria</taxon>
        <taxon>Heunggongvirae</taxon>
        <taxon>Uroviricota</taxon>
        <taxon>Caudoviricetes</taxon>
        <taxon>Ceduovirus</taxon>
        <taxon>Ceduovirus blBB94p4</taxon>
    </lineage>
</organism>
<keyword evidence="2" id="KW-1185">Reference proteome</keyword>
<name>A0A678VFQ8_9CAUD</name>
<sequence length="401" mass="46568">MDSYLNGKKVDVLNPLDLIGVGRHKLEIQVDKKNYWNMFKEQLIVPTPPNNGVSNLFRGGEILPSEVYNDNWYKTWAFYRGDNQVTIERKSDLYPQMNYYRFQGPTSGSFYDVACNQFENQVELKPNTTYTLQFNAKRVKAGGLVVFIGMVGYKLADNTKPVYLDGVLQSGLDTDIHVNINNVVNDDVWGLHWVTFTTKSVLPNSKTWRFRVWDKGSEWHVKNIQITEGNKPKPFQLSEADKYKYTQYQMDKGHREVYPNFGFYYSEEYDFCCAYKVNIHSGFETTDFNPTEQSYTISCEVENFAQILNPVREHYIKVPSSCTFDNSILMNPTTEYGGNYLLECKAKGMHLEVFEQPDGDYSRSLNRKVYADLYNNLQTNAWNVYGGYVYTGELQTYEIEN</sequence>
<reference evidence="2" key="1">
    <citation type="journal article" date="2020" name="Viruses">
        <title>Lactococcus Ceduovirus Phages Isolated from Industrial Dairy Plants-from Physiological to Genomic Analyses.</title>
        <authorList>
            <person name="Chmielewska-Jeznach M."/>
            <person name="Bardowski J.K."/>
            <person name="Szczepankowska A.K."/>
        </authorList>
    </citation>
    <scope>NUCLEOTIDE SEQUENCE [LARGE SCALE GENOMIC DNA]</scope>
</reference>
<evidence type="ECO:0000313" key="2">
    <source>
        <dbReference type="Proteomes" id="UP000501050"/>
    </source>
</evidence>
<dbReference type="Proteomes" id="UP000501050">
    <property type="component" value="Genome"/>
</dbReference>
<dbReference type="Gene3D" id="2.60.120.260">
    <property type="entry name" value="Galactose-binding domain-like"/>
    <property type="match status" value="1"/>
</dbReference>
<evidence type="ECO:0000313" key="1">
    <source>
        <dbReference type="EMBL" id="AXY83657.1"/>
    </source>
</evidence>
<protein>
    <submittedName>
        <fullName evidence="1">Minor structural protein</fullName>
    </submittedName>
</protein>
<proteinExistence type="predicted"/>
<gene>
    <name evidence="1" type="ORF">bIBB94p4_gp02</name>
</gene>